<comment type="caution">
    <text evidence="2">The sequence shown here is derived from an EMBL/GenBank/DDBJ whole genome shotgun (WGS) entry which is preliminary data.</text>
</comment>
<accession>A0A3A2Z1U8</accession>
<keyword evidence="1" id="KW-0812">Transmembrane</keyword>
<reference evidence="3" key="1">
    <citation type="submission" date="2017-02" db="EMBL/GenBank/DDBJ databases">
        <authorList>
            <person name="Tafer H."/>
            <person name="Lopandic K."/>
        </authorList>
    </citation>
    <scope>NUCLEOTIDE SEQUENCE [LARGE SCALE GENOMIC DNA]</scope>
    <source>
        <strain evidence="3">CBS 366.77</strain>
    </source>
</reference>
<dbReference type="PANTHER" id="PTHR42083:SF1">
    <property type="entry name" value="MARVEL DOMAIN-CONTAINING PROTEIN"/>
    <property type="match status" value="1"/>
</dbReference>
<keyword evidence="1" id="KW-0472">Membrane</keyword>
<evidence type="ECO:0000256" key="1">
    <source>
        <dbReference type="SAM" id="Phobius"/>
    </source>
</evidence>
<dbReference type="Proteomes" id="UP000266188">
    <property type="component" value="Unassembled WGS sequence"/>
</dbReference>
<keyword evidence="1" id="KW-1133">Transmembrane helix</keyword>
<dbReference type="PANTHER" id="PTHR42083">
    <property type="entry name" value="MARVEL DOMAIN-CONTAINING PROTEIN"/>
    <property type="match status" value="1"/>
</dbReference>
<sequence>MDKIKTHLESLLRLVQFALGLAVIGLYGQDVKPSGSESDSRWVYAVVVGFLASVTTFSYLVLNLVVMKNRPLRDRPGVRLPVFV</sequence>
<dbReference type="EMBL" id="MVGC01002356">
    <property type="protein sequence ID" value="RJE16866.1"/>
    <property type="molecule type" value="Genomic_DNA"/>
</dbReference>
<keyword evidence="3" id="KW-1185">Reference proteome</keyword>
<evidence type="ECO:0000313" key="3">
    <source>
        <dbReference type="Proteomes" id="UP000266188"/>
    </source>
</evidence>
<evidence type="ECO:0000313" key="2">
    <source>
        <dbReference type="EMBL" id="RJE16866.1"/>
    </source>
</evidence>
<proteinExistence type="predicted"/>
<name>A0A3A2Z1U8_9EURO</name>
<gene>
    <name evidence="2" type="ORF">PHISCL_10797</name>
</gene>
<protein>
    <submittedName>
        <fullName evidence="2">Uncharacterized protein</fullName>
    </submittedName>
</protein>
<feature type="non-terminal residue" evidence="2">
    <location>
        <position position="84"/>
    </location>
</feature>
<dbReference type="AlphaFoldDB" id="A0A3A2Z1U8"/>
<organism evidence="2 3">
    <name type="scientific">Aspergillus sclerotialis</name>
    <dbReference type="NCBI Taxonomy" id="2070753"/>
    <lineage>
        <taxon>Eukaryota</taxon>
        <taxon>Fungi</taxon>
        <taxon>Dikarya</taxon>
        <taxon>Ascomycota</taxon>
        <taxon>Pezizomycotina</taxon>
        <taxon>Eurotiomycetes</taxon>
        <taxon>Eurotiomycetidae</taxon>
        <taxon>Eurotiales</taxon>
        <taxon>Aspergillaceae</taxon>
        <taxon>Aspergillus</taxon>
        <taxon>Aspergillus subgen. Polypaecilum</taxon>
    </lineage>
</organism>
<feature type="transmembrane region" description="Helical" evidence="1">
    <location>
        <begin position="41"/>
        <end position="66"/>
    </location>
</feature>
<dbReference type="OrthoDB" id="4486475at2759"/>
<feature type="transmembrane region" description="Helical" evidence="1">
    <location>
        <begin position="12"/>
        <end position="29"/>
    </location>
</feature>